<feature type="domain" description="HTH luxR-type" evidence="4">
    <location>
        <begin position="188"/>
        <end position="256"/>
    </location>
</feature>
<evidence type="ECO:0000259" key="4">
    <source>
        <dbReference type="PROSITE" id="PS50043"/>
    </source>
</evidence>
<organism evidence="5 6">
    <name type="scientific">Streptomyces montanisoli</name>
    <dbReference type="NCBI Taxonomy" id="2798581"/>
    <lineage>
        <taxon>Bacteria</taxon>
        <taxon>Bacillati</taxon>
        <taxon>Actinomycetota</taxon>
        <taxon>Actinomycetes</taxon>
        <taxon>Kitasatosporales</taxon>
        <taxon>Streptomycetaceae</taxon>
        <taxon>Streptomyces</taxon>
    </lineage>
</organism>
<keyword evidence="2" id="KW-0238">DNA-binding</keyword>
<protein>
    <submittedName>
        <fullName evidence="5">Response regulator transcription factor</fullName>
    </submittedName>
</protein>
<dbReference type="Pfam" id="PF00196">
    <property type="entry name" value="GerE"/>
    <property type="match status" value="1"/>
</dbReference>
<dbReference type="SMART" id="SM00421">
    <property type="entry name" value="HTH_LUXR"/>
    <property type="match status" value="1"/>
</dbReference>
<evidence type="ECO:0000256" key="3">
    <source>
        <dbReference type="ARBA" id="ARBA00023163"/>
    </source>
</evidence>
<dbReference type="InterPro" id="IPR016032">
    <property type="entry name" value="Sig_transdc_resp-reg_C-effctor"/>
</dbReference>
<reference evidence="5" key="1">
    <citation type="submission" date="2021-03" db="EMBL/GenBank/DDBJ databases">
        <title>Whole genome sequence of Streptomyces bomunensis MMS17-BM035.</title>
        <authorList>
            <person name="Lee J.H."/>
        </authorList>
    </citation>
    <scope>NUCLEOTIDE SEQUENCE</scope>
    <source>
        <strain evidence="5">MMS17-BM035</strain>
    </source>
</reference>
<dbReference type="Proteomes" id="UP000670475">
    <property type="component" value="Unassembled WGS sequence"/>
</dbReference>
<dbReference type="PANTHER" id="PTHR44688">
    <property type="entry name" value="DNA-BINDING TRANSCRIPTIONAL ACTIVATOR DEVR_DOSR"/>
    <property type="match status" value="1"/>
</dbReference>
<dbReference type="AlphaFoldDB" id="A0A940MD23"/>
<dbReference type="InterPro" id="IPR036388">
    <property type="entry name" value="WH-like_DNA-bd_sf"/>
</dbReference>
<keyword evidence="3" id="KW-0804">Transcription</keyword>
<dbReference type="GO" id="GO:0006355">
    <property type="term" value="P:regulation of DNA-templated transcription"/>
    <property type="evidence" value="ECO:0007669"/>
    <property type="project" value="InterPro"/>
</dbReference>
<evidence type="ECO:0000313" key="6">
    <source>
        <dbReference type="Proteomes" id="UP000670475"/>
    </source>
</evidence>
<dbReference type="PROSITE" id="PS50043">
    <property type="entry name" value="HTH_LUXR_2"/>
    <property type="match status" value="1"/>
</dbReference>
<dbReference type="PANTHER" id="PTHR44688:SF16">
    <property type="entry name" value="DNA-BINDING TRANSCRIPTIONAL ACTIVATOR DEVR_DOSR"/>
    <property type="match status" value="1"/>
</dbReference>
<evidence type="ECO:0000256" key="2">
    <source>
        <dbReference type="ARBA" id="ARBA00023125"/>
    </source>
</evidence>
<keyword evidence="6" id="KW-1185">Reference proteome</keyword>
<dbReference type="Gene3D" id="1.10.10.10">
    <property type="entry name" value="Winged helix-like DNA-binding domain superfamily/Winged helix DNA-binding domain"/>
    <property type="match status" value="1"/>
</dbReference>
<dbReference type="GO" id="GO:0003677">
    <property type="term" value="F:DNA binding"/>
    <property type="evidence" value="ECO:0007669"/>
    <property type="project" value="UniProtKB-KW"/>
</dbReference>
<dbReference type="PRINTS" id="PR00038">
    <property type="entry name" value="HTHLUXR"/>
</dbReference>
<dbReference type="RefSeq" id="WP_209343445.1">
    <property type="nucleotide sequence ID" value="NZ_JAGIQL010000133.1"/>
</dbReference>
<accession>A0A940MD23</accession>
<dbReference type="SUPFAM" id="SSF46894">
    <property type="entry name" value="C-terminal effector domain of the bipartite response regulators"/>
    <property type="match status" value="1"/>
</dbReference>
<name>A0A940MD23_9ACTN</name>
<evidence type="ECO:0000256" key="1">
    <source>
        <dbReference type="ARBA" id="ARBA00023015"/>
    </source>
</evidence>
<proteinExistence type="predicted"/>
<sequence length="264" mass="28267">MGEKAASGVLSARDDARMLDLTAQLLLADDPEEIWARVGLEIMSALPGTAVLCKDDEWTATAGRVLAWPVTRRPTAAQLACIRGGYPFADGGRAIPDGRPLLASGVAGRGPWDDSEMHEVTRALFGTRDVLALRYDGGGPGPVRGMLVHCSEPGGSARERAYVARMHPLLRGMDSHVRLLRRCSPAPAVRAGACEYGLTPRERAVLVLLAEALPATAIGRRLCVSVRTVHKHTENIYRKLGTRDRLATVLRAQAAGLLPASGRI</sequence>
<dbReference type="InterPro" id="IPR000792">
    <property type="entry name" value="Tscrpt_reg_LuxR_C"/>
</dbReference>
<gene>
    <name evidence="5" type="ORF">JFN87_25230</name>
</gene>
<dbReference type="EMBL" id="JAGIQL010000133">
    <property type="protein sequence ID" value="MBP0460754.1"/>
    <property type="molecule type" value="Genomic_DNA"/>
</dbReference>
<evidence type="ECO:0000313" key="5">
    <source>
        <dbReference type="EMBL" id="MBP0460754.1"/>
    </source>
</evidence>
<keyword evidence="1" id="KW-0805">Transcription regulation</keyword>
<comment type="caution">
    <text evidence="5">The sequence shown here is derived from an EMBL/GenBank/DDBJ whole genome shotgun (WGS) entry which is preliminary data.</text>
</comment>
<dbReference type="CDD" id="cd06170">
    <property type="entry name" value="LuxR_C_like"/>
    <property type="match status" value="1"/>
</dbReference>